<dbReference type="PANTHER" id="PTHR42282">
    <property type="entry name" value="PANTOATE KINASE-RELATED"/>
    <property type="match status" value="1"/>
</dbReference>
<dbReference type="PIRSF" id="PIRSF016896">
    <property type="entry name" value="GHMP_arc_MJ0969"/>
    <property type="match status" value="1"/>
</dbReference>
<gene>
    <name evidence="3" type="ORF">AUJ73_02260</name>
</gene>
<dbReference type="Pfam" id="PF00288">
    <property type="entry name" value="GHMP_kinases_N"/>
    <property type="match status" value="1"/>
</dbReference>
<keyword evidence="1" id="KW-0808">Transferase</keyword>
<keyword evidence="1" id="KW-0418">Kinase</keyword>
<organism evidence="3 4">
    <name type="scientific">Candidatus Gottesmanbacteria bacterium CG1_02_37_22</name>
    <dbReference type="NCBI Taxonomy" id="1805209"/>
    <lineage>
        <taxon>Bacteria</taxon>
        <taxon>Candidatus Gottesmaniibacteriota</taxon>
    </lineage>
</organism>
<dbReference type="GO" id="GO:0005524">
    <property type="term" value="F:ATP binding"/>
    <property type="evidence" value="ECO:0007669"/>
    <property type="project" value="InterPro"/>
</dbReference>
<name>A0A1J4TQC4_9BACT</name>
<dbReference type="InterPro" id="IPR012043">
    <property type="entry name" value="PoK"/>
</dbReference>
<feature type="domain" description="GHMP kinase N-terminal" evidence="2">
    <location>
        <begin position="66"/>
        <end position="139"/>
    </location>
</feature>
<dbReference type="SUPFAM" id="SSF54211">
    <property type="entry name" value="Ribosomal protein S5 domain 2-like"/>
    <property type="match status" value="1"/>
</dbReference>
<dbReference type="STRING" id="1805209.AUJ73_02260"/>
<comment type="caution">
    <text evidence="3">The sequence shown here is derived from an EMBL/GenBank/DDBJ whole genome shotgun (WGS) entry which is preliminary data.</text>
</comment>
<protein>
    <recommendedName>
        <fullName evidence="2">GHMP kinase N-terminal domain-containing protein</fullName>
    </recommendedName>
</protein>
<dbReference type="InterPro" id="IPR014721">
    <property type="entry name" value="Ribsml_uS5_D2-typ_fold_subgr"/>
</dbReference>
<evidence type="ECO:0000313" key="3">
    <source>
        <dbReference type="EMBL" id="OIO14396.1"/>
    </source>
</evidence>
<dbReference type="Proteomes" id="UP000183120">
    <property type="component" value="Unassembled WGS sequence"/>
</dbReference>
<proteinExistence type="predicted"/>
<dbReference type="InterPro" id="IPR006204">
    <property type="entry name" value="GHMP_kinase_N_dom"/>
</dbReference>
<dbReference type="PANTHER" id="PTHR42282:SF1">
    <property type="entry name" value="PANTOATE KINASE"/>
    <property type="match status" value="1"/>
</dbReference>
<sequence length="277" mass="30298">MDAASCPSSISLIFKVIKDKNIDRMGSIGVGCTIDRQVNVRIKEYIKSSIFFNGTEINLPTVESVIDVLSSKPLSVEITSTLPLGYGFGISGASSLATAIGINRLFSLKKSRLDLAKIAHRAEIINRTGLGSIATQITGGFLVKKEAGLPVKTSFLPFVGKKIYAVIIDKLETPKIIRKSNRLRRINTAAEKALRIISQHPNISLADILDISYNFAKESNLLTNQELIKVINEIKNQSGHATMLMLGQVAISDIKPKLDPKYHIEKLTISKQVGNLQ</sequence>
<accession>A0A1J4TQC4</accession>
<dbReference type="Gene3D" id="3.30.230.10">
    <property type="match status" value="1"/>
</dbReference>
<dbReference type="AlphaFoldDB" id="A0A1J4TQC4"/>
<evidence type="ECO:0000259" key="2">
    <source>
        <dbReference type="Pfam" id="PF00288"/>
    </source>
</evidence>
<evidence type="ECO:0000313" key="4">
    <source>
        <dbReference type="Proteomes" id="UP000183120"/>
    </source>
</evidence>
<dbReference type="EMBL" id="MNUY01000036">
    <property type="protein sequence ID" value="OIO14396.1"/>
    <property type="molecule type" value="Genomic_DNA"/>
</dbReference>
<evidence type="ECO:0000256" key="1">
    <source>
        <dbReference type="ARBA" id="ARBA00022777"/>
    </source>
</evidence>
<dbReference type="GO" id="GO:0016301">
    <property type="term" value="F:kinase activity"/>
    <property type="evidence" value="ECO:0007669"/>
    <property type="project" value="UniProtKB-KW"/>
</dbReference>
<dbReference type="InterPro" id="IPR020568">
    <property type="entry name" value="Ribosomal_Su5_D2-typ_SF"/>
</dbReference>
<reference evidence="3 4" key="1">
    <citation type="journal article" date="2016" name="Environ. Microbiol.">
        <title>Genomic resolution of a cold subsurface aquifer community provides metabolic insights for novel microbes adapted to high CO concentrations.</title>
        <authorList>
            <person name="Probst A.J."/>
            <person name="Castelle C.J."/>
            <person name="Singh A."/>
            <person name="Brown C.T."/>
            <person name="Anantharaman K."/>
            <person name="Sharon I."/>
            <person name="Hug L.A."/>
            <person name="Burstein D."/>
            <person name="Emerson J.B."/>
            <person name="Thomas B.C."/>
            <person name="Banfield J.F."/>
        </authorList>
    </citation>
    <scope>NUCLEOTIDE SEQUENCE [LARGE SCALE GENOMIC DNA]</scope>
    <source>
        <strain evidence="3">CG1_02_37_22</strain>
    </source>
</reference>